<accession>A0A9X0D6C0</accession>
<evidence type="ECO:0000256" key="8">
    <source>
        <dbReference type="ARBA" id="ARBA00023180"/>
    </source>
</evidence>
<evidence type="ECO:0000256" key="2">
    <source>
        <dbReference type="ARBA" id="ARBA00005634"/>
    </source>
</evidence>
<dbReference type="PANTHER" id="PTHR10404">
    <property type="entry name" value="N-ACETYLATED-ALPHA-LINKED ACIDIC DIPEPTIDASE"/>
    <property type="match status" value="1"/>
</dbReference>
<keyword evidence="4" id="KW-0479">Metal-binding</keyword>
<evidence type="ECO:0000256" key="5">
    <source>
        <dbReference type="ARBA" id="ARBA00022801"/>
    </source>
</evidence>
<name>A0A9X0D6C0_9CNID</name>
<comment type="cofactor">
    <cofactor evidence="1">
        <name>Zn(2+)</name>
        <dbReference type="ChEBI" id="CHEBI:29105"/>
    </cofactor>
</comment>
<protein>
    <recommendedName>
        <fullName evidence="9">Transferrin receptor-like dimerisation domain-containing protein</fullName>
    </recommendedName>
</protein>
<evidence type="ECO:0000256" key="3">
    <source>
        <dbReference type="ARBA" id="ARBA00022670"/>
    </source>
</evidence>
<proteinExistence type="inferred from homology"/>
<keyword evidence="5" id="KW-0378">Hydrolase</keyword>
<evidence type="ECO:0000256" key="4">
    <source>
        <dbReference type="ARBA" id="ARBA00022723"/>
    </source>
</evidence>
<evidence type="ECO:0000313" key="10">
    <source>
        <dbReference type="EMBL" id="KAJ7386504.1"/>
    </source>
</evidence>
<dbReference type="AlphaFoldDB" id="A0A9X0D6C0"/>
<dbReference type="GO" id="GO:0046872">
    <property type="term" value="F:metal ion binding"/>
    <property type="evidence" value="ECO:0007669"/>
    <property type="project" value="UniProtKB-KW"/>
</dbReference>
<keyword evidence="7" id="KW-0482">Metalloprotease</keyword>
<evidence type="ECO:0000256" key="7">
    <source>
        <dbReference type="ARBA" id="ARBA00023049"/>
    </source>
</evidence>
<dbReference type="FunFam" id="1.20.930.40:FF:000001">
    <property type="entry name" value="N-acetylated-alpha-linked acidic dipeptidase 2"/>
    <property type="match status" value="1"/>
</dbReference>
<feature type="domain" description="Transferrin receptor-like dimerisation" evidence="9">
    <location>
        <begin position="31"/>
        <end position="152"/>
    </location>
</feature>
<keyword evidence="6" id="KW-0862">Zinc</keyword>
<dbReference type="PANTHER" id="PTHR10404:SF78">
    <property type="entry name" value="N-ACETYLATED ALPHA-LINKED ACIDIC DIPEPTIDASE 2"/>
    <property type="match status" value="1"/>
</dbReference>
<gene>
    <name evidence="10" type="ORF">OS493_008639</name>
</gene>
<dbReference type="InterPro" id="IPR036757">
    <property type="entry name" value="TFR-like_dimer_dom_sf"/>
</dbReference>
<evidence type="ECO:0000313" key="11">
    <source>
        <dbReference type="Proteomes" id="UP001163046"/>
    </source>
</evidence>
<keyword evidence="3" id="KW-0645">Protease</keyword>
<organism evidence="10 11">
    <name type="scientific">Desmophyllum pertusum</name>
    <dbReference type="NCBI Taxonomy" id="174260"/>
    <lineage>
        <taxon>Eukaryota</taxon>
        <taxon>Metazoa</taxon>
        <taxon>Cnidaria</taxon>
        <taxon>Anthozoa</taxon>
        <taxon>Hexacorallia</taxon>
        <taxon>Scleractinia</taxon>
        <taxon>Caryophylliina</taxon>
        <taxon>Caryophylliidae</taxon>
        <taxon>Desmophyllum</taxon>
    </lineage>
</organism>
<dbReference type="EMBL" id="MU825876">
    <property type="protein sequence ID" value="KAJ7386504.1"/>
    <property type="molecule type" value="Genomic_DNA"/>
</dbReference>
<evidence type="ECO:0000256" key="1">
    <source>
        <dbReference type="ARBA" id="ARBA00001947"/>
    </source>
</evidence>
<dbReference type="GO" id="GO:0008237">
    <property type="term" value="F:metallopeptidase activity"/>
    <property type="evidence" value="ECO:0007669"/>
    <property type="project" value="UniProtKB-KW"/>
</dbReference>
<keyword evidence="11" id="KW-1185">Reference proteome</keyword>
<dbReference type="Gene3D" id="1.20.930.40">
    <property type="entry name" value="Transferrin receptor-like, dimerisation domain"/>
    <property type="match status" value="1"/>
</dbReference>
<dbReference type="SUPFAM" id="SSF47672">
    <property type="entry name" value="Transferrin receptor-like dimerisation domain"/>
    <property type="match status" value="1"/>
</dbReference>
<sequence length="155" mass="17612">MDAMQYAEALDKSLISLKKTYKAKLESHAYSMGYLEQAVELFQETAKNFTIARAIVEKKVKAFDETSFGELRRLNDQMIKVERAFIYSYGLPGRRLVRHVIFAPSKYNLYGTSSFPGVSDILFKLEETGNEAEVDRQISIARQAILAAVDILTPY</sequence>
<dbReference type="InterPro" id="IPR039373">
    <property type="entry name" value="Peptidase_M28B"/>
</dbReference>
<dbReference type="GO" id="GO:0004180">
    <property type="term" value="F:carboxypeptidase activity"/>
    <property type="evidence" value="ECO:0007669"/>
    <property type="project" value="TreeGrafter"/>
</dbReference>
<evidence type="ECO:0000259" key="9">
    <source>
        <dbReference type="Pfam" id="PF04253"/>
    </source>
</evidence>
<dbReference type="GO" id="GO:0006508">
    <property type="term" value="P:proteolysis"/>
    <property type="evidence" value="ECO:0007669"/>
    <property type="project" value="UniProtKB-KW"/>
</dbReference>
<comment type="caution">
    <text evidence="10">The sequence shown here is derived from an EMBL/GenBank/DDBJ whole genome shotgun (WGS) entry which is preliminary data.</text>
</comment>
<dbReference type="InterPro" id="IPR007365">
    <property type="entry name" value="TFR-like_dimer_dom"/>
</dbReference>
<dbReference type="Proteomes" id="UP001163046">
    <property type="component" value="Unassembled WGS sequence"/>
</dbReference>
<keyword evidence="8" id="KW-0325">Glycoprotein</keyword>
<evidence type="ECO:0000256" key="6">
    <source>
        <dbReference type="ARBA" id="ARBA00022833"/>
    </source>
</evidence>
<comment type="similarity">
    <text evidence="2">Belongs to the peptidase M28 family. M28B subfamily.</text>
</comment>
<dbReference type="OrthoDB" id="5841748at2759"/>
<dbReference type="Pfam" id="PF04253">
    <property type="entry name" value="TFR_dimer"/>
    <property type="match status" value="1"/>
</dbReference>
<reference evidence="10" key="1">
    <citation type="submission" date="2023-01" db="EMBL/GenBank/DDBJ databases">
        <title>Genome assembly of the deep-sea coral Lophelia pertusa.</title>
        <authorList>
            <person name="Herrera S."/>
            <person name="Cordes E."/>
        </authorList>
    </citation>
    <scope>NUCLEOTIDE SEQUENCE</scope>
    <source>
        <strain evidence="10">USNM1676648</strain>
        <tissue evidence="10">Polyp</tissue>
    </source>
</reference>